<dbReference type="InterPro" id="IPR019462">
    <property type="entry name" value="DNA-dir_RNA_pol_bsu_external_1"/>
</dbReference>
<dbReference type="GO" id="GO:0032549">
    <property type="term" value="F:ribonucleoside binding"/>
    <property type="evidence" value="ECO:0007669"/>
    <property type="project" value="InterPro"/>
</dbReference>
<evidence type="ECO:0000313" key="14">
    <source>
        <dbReference type="EMBL" id="OGG38277.1"/>
    </source>
</evidence>
<comment type="subunit">
    <text evidence="6">The RNAP catalytic core consists of 2 alpha, 1 beta, 1 beta' and 1 omega subunit. When a sigma factor is associated with the core the holoenzyme is formed, which can initiate transcription.</text>
</comment>
<dbReference type="Gene3D" id="2.40.270.10">
    <property type="entry name" value="DNA-directed RNA polymerase, subunit 2, domain 6"/>
    <property type="match status" value="2"/>
</dbReference>
<dbReference type="Gene3D" id="3.90.1110.10">
    <property type="entry name" value="RNA polymerase Rpb2, domain 2"/>
    <property type="match status" value="1"/>
</dbReference>
<evidence type="ECO:0000313" key="15">
    <source>
        <dbReference type="Proteomes" id="UP000178825"/>
    </source>
</evidence>
<feature type="domain" description="RNA polymerase Rpb2" evidence="9">
    <location>
        <begin position="972"/>
        <end position="1045"/>
    </location>
</feature>
<dbReference type="EMBL" id="MFKJ01000027">
    <property type="protein sequence ID" value="OGG38277.1"/>
    <property type="molecule type" value="Genomic_DNA"/>
</dbReference>
<dbReference type="InterPro" id="IPR007644">
    <property type="entry name" value="RNA_pol_bsu_protrusion"/>
</dbReference>
<comment type="catalytic activity">
    <reaction evidence="5 6">
        <text>RNA(n) + a ribonucleoside 5'-triphosphate = RNA(n+1) + diphosphate</text>
        <dbReference type="Rhea" id="RHEA:21248"/>
        <dbReference type="Rhea" id="RHEA-COMP:14527"/>
        <dbReference type="Rhea" id="RHEA-COMP:17342"/>
        <dbReference type="ChEBI" id="CHEBI:33019"/>
        <dbReference type="ChEBI" id="CHEBI:61557"/>
        <dbReference type="ChEBI" id="CHEBI:140395"/>
        <dbReference type="EC" id="2.7.7.6"/>
    </reaction>
</comment>
<dbReference type="Gene3D" id="2.30.150.10">
    <property type="entry name" value="DNA-directed RNA polymerase, beta subunit, external 1 domain"/>
    <property type="match status" value="1"/>
</dbReference>
<dbReference type="Gene3D" id="2.40.50.150">
    <property type="match status" value="1"/>
</dbReference>
<evidence type="ECO:0000256" key="3">
    <source>
        <dbReference type="ARBA" id="ARBA00022695"/>
    </source>
</evidence>
<feature type="domain" description="RNA polymerase Rpb2" evidence="12">
    <location>
        <begin position="381"/>
        <end position="448"/>
    </location>
</feature>
<keyword evidence="2 6" id="KW-0808">Transferase</keyword>
<comment type="function">
    <text evidence="6">DNA-dependent RNA polymerase catalyzes the transcription of DNA into RNA using the four ribonucleoside triphosphates as substrates.</text>
</comment>
<feature type="domain" description="DNA-directed RNA polymerase subunit 2 hybrid-binding" evidence="8">
    <location>
        <begin position="586"/>
        <end position="970"/>
    </location>
</feature>
<reference evidence="14 15" key="1">
    <citation type="journal article" date="2016" name="Nat. Commun.">
        <title>Thousands of microbial genomes shed light on interconnected biogeochemical processes in an aquifer system.</title>
        <authorList>
            <person name="Anantharaman K."/>
            <person name="Brown C.T."/>
            <person name="Hug L.A."/>
            <person name="Sharon I."/>
            <person name="Castelle C.J."/>
            <person name="Probst A.J."/>
            <person name="Thomas B.C."/>
            <person name="Singh A."/>
            <person name="Wilkins M.J."/>
            <person name="Karaoz U."/>
            <person name="Brodie E.L."/>
            <person name="Williams K.H."/>
            <person name="Hubbard S.S."/>
            <person name="Banfield J.F."/>
        </authorList>
    </citation>
    <scope>NUCLEOTIDE SEQUENCE [LARGE SCALE GENOMIC DNA]</scope>
</reference>
<dbReference type="NCBIfam" id="NF001616">
    <property type="entry name" value="PRK00405.1"/>
    <property type="match status" value="1"/>
</dbReference>
<evidence type="ECO:0000259" key="13">
    <source>
        <dbReference type="Pfam" id="PF10385"/>
    </source>
</evidence>
<dbReference type="Pfam" id="PF04560">
    <property type="entry name" value="RNA_pol_Rpb2_7"/>
    <property type="match status" value="1"/>
</dbReference>
<feature type="domain" description="RNA polymerase Rpb2" evidence="10">
    <location>
        <begin position="147"/>
        <end position="322"/>
    </location>
</feature>
<dbReference type="PANTHER" id="PTHR20856">
    <property type="entry name" value="DNA-DIRECTED RNA POLYMERASE I SUBUNIT 2"/>
    <property type="match status" value="1"/>
</dbReference>
<dbReference type="InterPro" id="IPR007641">
    <property type="entry name" value="RNA_pol_Rpb2_7"/>
</dbReference>
<comment type="similarity">
    <text evidence="6 7">Belongs to the RNA polymerase beta chain family.</text>
</comment>
<dbReference type="Gene3D" id="3.90.1800.10">
    <property type="entry name" value="RNA polymerase alpha subunit dimerisation domain"/>
    <property type="match status" value="1"/>
</dbReference>
<accession>A0A1F6BNZ9</accession>
<feature type="domain" description="DNA-directed RNA polymerase beta subunit external 1" evidence="13">
    <location>
        <begin position="459"/>
        <end position="524"/>
    </location>
</feature>
<comment type="caution">
    <text evidence="14">The sequence shown here is derived from an EMBL/GenBank/DDBJ whole genome shotgun (WGS) entry which is preliminary data.</text>
</comment>
<dbReference type="Pfam" id="PF04565">
    <property type="entry name" value="RNA_pol_Rpb2_3"/>
    <property type="match status" value="1"/>
</dbReference>
<evidence type="ECO:0000259" key="11">
    <source>
        <dbReference type="Pfam" id="PF04563"/>
    </source>
</evidence>
<name>A0A1F6BNZ9_9BACT</name>
<dbReference type="InterPro" id="IPR007642">
    <property type="entry name" value="RNA_pol_Rpb2_2"/>
</dbReference>
<evidence type="ECO:0000256" key="4">
    <source>
        <dbReference type="ARBA" id="ARBA00023163"/>
    </source>
</evidence>
<dbReference type="InterPro" id="IPR010243">
    <property type="entry name" value="RNA_pol_bsu_bac"/>
</dbReference>
<dbReference type="CDD" id="cd00653">
    <property type="entry name" value="RNA_pol_B_RPB2"/>
    <property type="match status" value="1"/>
</dbReference>
<dbReference type="Gene3D" id="3.90.1100.10">
    <property type="match status" value="1"/>
</dbReference>
<keyword evidence="3 6" id="KW-0548">Nucleotidyltransferase</keyword>
<keyword evidence="4 6" id="KW-0804">Transcription</keyword>
<evidence type="ECO:0000256" key="7">
    <source>
        <dbReference type="RuleBase" id="RU000434"/>
    </source>
</evidence>
<evidence type="ECO:0000256" key="6">
    <source>
        <dbReference type="HAMAP-Rule" id="MF_01321"/>
    </source>
</evidence>
<organism evidence="14 15">
    <name type="scientific">Candidatus Jorgensenbacteria bacterium RIFCSPHIGHO2_02_FULL_45_20</name>
    <dbReference type="NCBI Taxonomy" id="1798470"/>
    <lineage>
        <taxon>Bacteria</taxon>
        <taxon>Candidatus Joergenseniibacteriota</taxon>
    </lineage>
</organism>
<dbReference type="InterPro" id="IPR037034">
    <property type="entry name" value="RNA_pol_Rpb2_2_sf"/>
</dbReference>
<dbReference type="EC" id="2.7.7.6" evidence="6"/>
<dbReference type="InterPro" id="IPR007645">
    <property type="entry name" value="RNA_pol_Rpb2_3"/>
</dbReference>
<dbReference type="InterPro" id="IPR007120">
    <property type="entry name" value="DNA-dir_RNAP_su2_dom"/>
</dbReference>
<keyword evidence="1 6" id="KW-0240">DNA-directed RNA polymerase</keyword>
<evidence type="ECO:0000256" key="5">
    <source>
        <dbReference type="ARBA" id="ARBA00048552"/>
    </source>
</evidence>
<dbReference type="NCBIfam" id="TIGR02013">
    <property type="entry name" value="rpoB"/>
    <property type="match status" value="1"/>
</dbReference>
<dbReference type="Pfam" id="PF04563">
    <property type="entry name" value="RNA_pol_Rpb2_1"/>
    <property type="match status" value="1"/>
</dbReference>
<dbReference type="InterPro" id="IPR037033">
    <property type="entry name" value="DNA-dir_RNAP_su2_hyb_sf"/>
</dbReference>
<proteinExistence type="inferred from homology"/>
<dbReference type="InterPro" id="IPR014724">
    <property type="entry name" value="RNA_pol_RPB2_OB-fold"/>
</dbReference>
<dbReference type="GO" id="GO:0000428">
    <property type="term" value="C:DNA-directed RNA polymerase complex"/>
    <property type="evidence" value="ECO:0007669"/>
    <property type="project" value="UniProtKB-KW"/>
</dbReference>
<evidence type="ECO:0000256" key="1">
    <source>
        <dbReference type="ARBA" id="ARBA00022478"/>
    </source>
</evidence>
<feature type="domain" description="RNA polymerase beta subunit protrusion" evidence="11">
    <location>
        <begin position="21"/>
        <end position="351"/>
    </location>
</feature>
<dbReference type="GO" id="GO:0003899">
    <property type="term" value="F:DNA-directed RNA polymerase activity"/>
    <property type="evidence" value="ECO:0007669"/>
    <property type="project" value="UniProtKB-UniRule"/>
</dbReference>
<evidence type="ECO:0000259" key="9">
    <source>
        <dbReference type="Pfam" id="PF04560"/>
    </source>
</evidence>
<dbReference type="GO" id="GO:0003677">
    <property type="term" value="F:DNA binding"/>
    <property type="evidence" value="ECO:0007669"/>
    <property type="project" value="UniProtKB-UniRule"/>
</dbReference>
<dbReference type="Pfam" id="PF10385">
    <property type="entry name" value="RNA_pol_Rpb2_45"/>
    <property type="match status" value="1"/>
</dbReference>
<sequence length="1060" mass="118567">MIPQKTKIFSSYNGPISEPENLVKMQLDSFDWFVKKGLRELFGEISPIQDHTGEEMELHFLDYKFDQPKYTEPQAREKDLTYEAALRANLKLINKETKETKTQEVYLGDFPIMTDRGTFIINGVERVVISQLIRSAGVYFMMNVFRGRKLFTAKTIPNRGVWLEFETDPDGFIGVKIDRKRKVPATDLLRIFGIETNDEILSTFADTDTGKLKFIEATLKKDSSKNAEDSYLEIYRRLRPGDLVTSESAHSIVEPMFFRFDRYDLSNVGRYKINQRLGLEGKKTGLLDKEDVVRIIKELIRLNNDPKSIPDDIDHLGNRRVRAVGELVQSKLRIGFARLRRGVQDRMSTLDRVNLQPVQLVNYKLLTAVVRDFFSSSQLSQFMDQVNPLAELEHKRRLSTMGPGGLTRERAGFEVRDVHPSYYGRICPIQTPEGSSIGLVSYLASYARLNEYGFIETPYFKVEKGKVTDKTVFFDAFNESKYNIIQSDARIDENRRILDERIPARVKGVAGMCEREEVDFIDISPNQTISVSASLVPFLEHNDANRALMASNMQRQAVPPVETEAPLVGTGQEERAARDSSQVIIADGNGVVTEVDGRAITVKTDSGNRVFPLIKFKRSNQSTCISQRPVVCVGDKVKKGTILADGPAISNGVLSLGKNLLVASIPWQGGNFEDAIVLSERVARADLFTSIHIETWICSVRDTKLGPEITTPDIPNVSEDKLRNLDEEGIVRIGAEVKENDILVGKISPKGESELTSEEKLLRAIFGEKARDVKDTSLVLPHGKQGRVIGVKVSSRDRGDRLEPGIIKKIQVEVAQLRKIRAGDKLAGRYGNKGVISMIRPIEDMPHLEDGTPVDVILNPLGVASRMNLGQVLEIHLGLAAKTLGYRAIVPSFVGGTEDDIRKELIDAGLPETGKLNLYNGLTGEMFESPVAIGYIYIMKLNHLVEDKIHMRSTGPYSLITQQPLGGKAQLGGQRFGEMEVWALEGYGASHTLQEMLTIKSDDVMGRSAAFESIIRGQEIRKPNLPASFNVLLAELKSLGLDISYDYEETTDDFRGRTDG</sequence>
<evidence type="ECO:0000259" key="8">
    <source>
        <dbReference type="Pfam" id="PF00562"/>
    </source>
</evidence>
<dbReference type="InterPro" id="IPR015712">
    <property type="entry name" value="DNA-dir_RNA_pol_su2"/>
</dbReference>
<evidence type="ECO:0000256" key="2">
    <source>
        <dbReference type="ARBA" id="ARBA00022679"/>
    </source>
</evidence>
<gene>
    <name evidence="6" type="primary">rpoB</name>
    <name evidence="14" type="ORF">A3D55_01440</name>
</gene>
<dbReference type="InterPro" id="IPR042107">
    <property type="entry name" value="DNA-dir_RNA_pol_bsu_ext_1_sf"/>
</dbReference>
<dbReference type="Pfam" id="PF04561">
    <property type="entry name" value="RNA_pol_Rpb2_2"/>
    <property type="match status" value="1"/>
</dbReference>
<dbReference type="Pfam" id="PF00562">
    <property type="entry name" value="RNA_pol_Rpb2_6"/>
    <property type="match status" value="1"/>
</dbReference>
<dbReference type="SUPFAM" id="SSF64484">
    <property type="entry name" value="beta and beta-prime subunits of DNA dependent RNA-polymerase"/>
    <property type="match status" value="1"/>
</dbReference>
<evidence type="ECO:0000259" key="10">
    <source>
        <dbReference type="Pfam" id="PF04561"/>
    </source>
</evidence>
<evidence type="ECO:0000259" key="12">
    <source>
        <dbReference type="Pfam" id="PF04565"/>
    </source>
</evidence>
<dbReference type="AlphaFoldDB" id="A0A1F6BNZ9"/>
<dbReference type="GO" id="GO:0006351">
    <property type="term" value="P:DNA-templated transcription"/>
    <property type="evidence" value="ECO:0007669"/>
    <property type="project" value="UniProtKB-UniRule"/>
</dbReference>
<dbReference type="HAMAP" id="MF_01321">
    <property type="entry name" value="RNApol_bact_RpoB"/>
    <property type="match status" value="1"/>
</dbReference>
<dbReference type="Proteomes" id="UP000178825">
    <property type="component" value="Unassembled WGS sequence"/>
</dbReference>
<dbReference type="Gene3D" id="2.40.50.100">
    <property type="match status" value="1"/>
</dbReference>
<protein>
    <recommendedName>
        <fullName evidence="6">DNA-directed RNA polymerase subunit beta</fullName>
        <shortName evidence="6">RNAP subunit beta</shortName>
        <ecNumber evidence="6">2.7.7.6</ecNumber>
    </recommendedName>
    <alternativeName>
        <fullName evidence="6">RNA polymerase subunit beta</fullName>
    </alternativeName>
    <alternativeName>
        <fullName evidence="6">Transcriptase subunit beta</fullName>
    </alternativeName>
</protein>
<dbReference type="STRING" id="1798470.A3D55_01440"/>